<reference evidence="2" key="1">
    <citation type="submission" date="2017-01" db="EMBL/GenBank/DDBJ databases">
        <authorList>
            <person name="Varghese N."/>
            <person name="Submissions S."/>
        </authorList>
    </citation>
    <scope>NUCLEOTIDE SEQUENCE [LARGE SCALE GENOMIC DNA]</scope>
    <source>
        <strain evidence="2">DSM 29591</strain>
    </source>
</reference>
<dbReference type="EMBL" id="FTPR01000001">
    <property type="protein sequence ID" value="SIT76387.1"/>
    <property type="molecule type" value="Genomic_DNA"/>
</dbReference>
<accession>A0A1R3WEK9</accession>
<sequence>MVGQDGFCVFPPDAAVARWAAAAKLAAITVLGDGGARRHGGTWFVGVDALPNAPDGSIGGVPLAGAWQAHVKAPPNWHRAQLSVVFPGYPQQDPGESEAAHRFRRDRDAAHVDGLLPEGPQKRRHLREPHGFILGLPLDAVRASPLVVWRGSHDIMRTAFHAAFAGIPPAQWGHVDVTEVYQDARRKVFATCDRVEVVAEPGQAVLLDRHILHGVAPWPQDVLGEMRMVAYFRPQISIEDWL</sequence>
<organism evidence="1 2">
    <name type="scientific">Yoonia rosea</name>
    <dbReference type="NCBI Taxonomy" id="287098"/>
    <lineage>
        <taxon>Bacteria</taxon>
        <taxon>Pseudomonadati</taxon>
        <taxon>Pseudomonadota</taxon>
        <taxon>Alphaproteobacteria</taxon>
        <taxon>Rhodobacterales</taxon>
        <taxon>Paracoccaceae</taxon>
        <taxon>Yoonia</taxon>
    </lineage>
</organism>
<keyword evidence="2" id="KW-1185">Reference proteome</keyword>
<dbReference type="AlphaFoldDB" id="A0A1R3WEK9"/>
<dbReference type="STRING" id="287098.SAMN05421665_0364"/>
<name>A0A1R3WEK9_9RHOB</name>
<gene>
    <name evidence="1" type="ORF">SAMN05421665_0364</name>
</gene>
<protein>
    <recommendedName>
        <fullName evidence="3">Phytanoyl-CoA dioxygenase (PhyH)</fullName>
    </recommendedName>
</protein>
<proteinExistence type="predicted"/>
<dbReference type="Proteomes" id="UP000186997">
    <property type="component" value="Unassembled WGS sequence"/>
</dbReference>
<evidence type="ECO:0000313" key="1">
    <source>
        <dbReference type="EMBL" id="SIT76387.1"/>
    </source>
</evidence>
<evidence type="ECO:0000313" key="2">
    <source>
        <dbReference type="Proteomes" id="UP000186997"/>
    </source>
</evidence>
<evidence type="ECO:0008006" key="3">
    <source>
        <dbReference type="Google" id="ProtNLM"/>
    </source>
</evidence>
<dbReference type="OrthoDB" id="7345863at2"/>
<dbReference type="SUPFAM" id="SSF51197">
    <property type="entry name" value="Clavaminate synthase-like"/>
    <property type="match status" value="1"/>
</dbReference>